<reference evidence="3" key="2">
    <citation type="submission" date="2020-09" db="EMBL/GenBank/DDBJ databases">
        <authorList>
            <person name="Sun Q."/>
            <person name="Kim S."/>
        </authorList>
    </citation>
    <scope>NUCLEOTIDE SEQUENCE</scope>
    <source>
        <strain evidence="3">KCTC 32296</strain>
    </source>
</reference>
<comment type="caution">
    <text evidence="3">The sequence shown here is derived from an EMBL/GenBank/DDBJ whole genome shotgun (WGS) entry which is preliminary data.</text>
</comment>
<reference evidence="3" key="1">
    <citation type="journal article" date="2014" name="Int. J. Syst. Evol. Microbiol.">
        <title>Complete genome sequence of Corynebacterium casei LMG S-19264T (=DSM 44701T), isolated from a smear-ripened cheese.</title>
        <authorList>
            <consortium name="US DOE Joint Genome Institute (JGI-PGF)"/>
            <person name="Walter F."/>
            <person name="Albersmeier A."/>
            <person name="Kalinowski J."/>
            <person name="Ruckert C."/>
        </authorList>
    </citation>
    <scope>NUCLEOTIDE SEQUENCE</scope>
    <source>
        <strain evidence="3">KCTC 32296</strain>
    </source>
</reference>
<feature type="signal peptide" evidence="1">
    <location>
        <begin position="1"/>
        <end position="21"/>
    </location>
</feature>
<evidence type="ECO:0000256" key="1">
    <source>
        <dbReference type="SAM" id="SignalP"/>
    </source>
</evidence>
<dbReference type="Proteomes" id="UP000662572">
    <property type="component" value="Unassembled WGS sequence"/>
</dbReference>
<proteinExistence type="predicted"/>
<dbReference type="SUPFAM" id="SSF89550">
    <property type="entry name" value="PHP domain-like"/>
    <property type="match status" value="1"/>
</dbReference>
<dbReference type="AlphaFoldDB" id="A0A918QCB8"/>
<name>A0A918QCB8_9CAUL</name>
<dbReference type="SMART" id="SM00481">
    <property type="entry name" value="POLIIIAc"/>
    <property type="match status" value="1"/>
</dbReference>
<protein>
    <recommendedName>
        <fullName evidence="2">Polymerase/histidinol phosphatase N-terminal domain-containing protein</fullName>
    </recommendedName>
</protein>
<accession>A0A918QCB8</accession>
<dbReference type="RefSeq" id="WP_189488156.1">
    <property type="nucleotide sequence ID" value="NZ_BMZB01000005.1"/>
</dbReference>
<keyword evidence="4" id="KW-1185">Reference proteome</keyword>
<feature type="chain" id="PRO_5037850032" description="Polymerase/histidinol phosphatase N-terminal domain-containing protein" evidence="1">
    <location>
        <begin position="22"/>
        <end position="456"/>
    </location>
</feature>
<dbReference type="Gene3D" id="3.20.20.140">
    <property type="entry name" value="Metal-dependent hydrolases"/>
    <property type="match status" value="1"/>
</dbReference>
<dbReference type="EMBL" id="BMZB01000005">
    <property type="protein sequence ID" value="GGZ41748.1"/>
    <property type="molecule type" value="Genomic_DNA"/>
</dbReference>
<dbReference type="InterPro" id="IPR016195">
    <property type="entry name" value="Pol/histidinol_Pase-like"/>
</dbReference>
<organism evidence="3 4">
    <name type="scientific">Asticcacaulis endophyticus</name>
    <dbReference type="NCBI Taxonomy" id="1395890"/>
    <lineage>
        <taxon>Bacteria</taxon>
        <taxon>Pseudomonadati</taxon>
        <taxon>Pseudomonadota</taxon>
        <taxon>Alphaproteobacteria</taxon>
        <taxon>Caulobacterales</taxon>
        <taxon>Caulobacteraceae</taxon>
        <taxon>Asticcacaulis</taxon>
    </lineage>
</organism>
<evidence type="ECO:0000313" key="4">
    <source>
        <dbReference type="Proteomes" id="UP000662572"/>
    </source>
</evidence>
<feature type="domain" description="Polymerase/histidinol phosphatase N-terminal" evidence="2">
    <location>
        <begin position="30"/>
        <end position="116"/>
    </location>
</feature>
<gene>
    <name evidence="3" type="ORF">GCM10011273_30540</name>
</gene>
<sequence>MRPLYATLTSMIALMTATAHAEPTRQWLAGDHHVHSRFSGKVKDGQYVLGTDGIYTIPKNAEMAQKYGLKWFVSTDHGGLGLSQLHYDQTWPEVVAARKATPELIIFYGMELDTPGGDHSSIILPINGDERERLRRLEHAYAKHEVDDPARDTTENMLKALRDMDGLTPKPLVFAHHPSRSAKGIGDYHGHTPWELRAWHDMAPSVAVGMEGAPGHQGTSLKVTENLRKRGYYVNSPTYGGFDIMTAKVGGIWDSFLGEGRRFWITATSDSHRNVEDGGEDFWPGQYTKTYVLAAFDQADIMEGLRQGRIFVATGDLISELDMDIAGAHIGGTATVKAGQIVTLTVRLRDPSGPNANGDRPDLKRVDVIMGDITGKADVKTDNNPTTRVVKRFTAADWARDGEIINFNYSFKAERDGYVRLRGTATDELEPLPDPLGENPWPDLWFYSNPVFVEVK</sequence>
<evidence type="ECO:0000259" key="2">
    <source>
        <dbReference type="SMART" id="SM00481"/>
    </source>
</evidence>
<dbReference type="InterPro" id="IPR003141">
    <property type="entry name" value="Pol/His_phosphatase_N"/>
</dbReference>
<keyword evidence="1" id="KW-0732">Signal</keyword>
<evidence type="ECO:0000313" key="3">
    <source>
        <dbReference type="EMBL" id="GGZ41748.1"/>
    </source>
</evidence>